<evidence type="ECO:0000259" key="2">
    <source>
        <dbReference type="Pfam" id="PF18818"/>
    </source>
</evidence>
<keyword evidence="4" id="KW-1185">Reference proteome</keyword>
<evidence type="ECO:0000313" key="4">
    <source>
        <dbReference type="Proteomes" id="UP000268192"/>
    </source>
</evidence>
<dbReference type="Pfam" id="PF08401">
    <property type="entry name" value="ArdcN"/>
    <property type="match status" value="1"/>
</dbReference>
<dbReference type="InterPro" id="IPR041459">
    <property type="entry name" value="MPTase-PolyVal"/>
</dbReference>
<dbReference type="GO" id="GO:0003697">
    <property type="term" value="F:single-stranded DNA binding"/>
    <property type="evidence" value="ECO:0007669"/>
    <property type="project" value="InterPro"/>
</dbReference>
<dbReference type="RefSeq" id="WP_126012177.1">
    <property type="nucleotide sequence ID" value="NZ_CP032509.1"/>
</dbReference>
<dbReference type="Proteomes" id="UP000268192">
    <property type="component" value="Chromosome"/>
</dbReference>
<reference evidence="3 4" key="1">
    <citation type="submission" date="2018-09" db="EMBL/GenBank/DDBJ databases">
        <title>Marinorhizobium profundi gen. nov., sp. nov., isolated from a deep-sea sediment sample from the New Britain Trench and proposal of Marinorhizobiaceae fam. nov. in the order Rhizobiales of the class Alphaproteobacteria.</title>
        <authorList>
            <person name="Cao J."/>
        </authorList>
    </citation>
    <scope>NUCLEOTIDE SEQUENCE [LARGE SCALE GENOMIC DNA]</scope>
    <source>
        <strain evidence="3 4">WS11</strain>
    </source>
</reference>
<evidence type="ECO:0000313" key="3">
    <source>
        <dbReference type="EMBL" id="AZN73348.1"/>
    </source>
</evidence>
<dbReference type="EMBL" id="CP032509">
    <property type="protein sequence ID" value="AZN73348.1"/>
    <property type="molecule type" value="Genomic_DNA"/>
</dbReference>
<dbReference type="InterPro" id="IPR013610">
    <property type="entry name" value="ArdC_N"/>
</dbReference>
<dbReference type="OrthoDB" id="9792687at2"/>
<dbReference type="InterPro" id="IPR017113">
    <property type="entry name" value="Antirestriction_ArdC"/>
</dbReference>
<protein>
    <submittedName>
        <fullName evidence="3">DUF1738 domain-containing protein</fullName>
    </submittedName>
</protein>
<dbReference type="AlphaFoldDB" id="A0A3S9B8K7"/>
<sequence>MSHASKFDVHQEITNRIVDALEHAGDFQLPWINRTAGSFARPINTLSGNSYNGVNVISLWVSAIAQEFPSNVWGTYRQWQTKGCQVRKGEKASLIVFYKPFTVELDQTADDGDNGERVIARASWVFNAAQTEGYEAPHNLTESDGPAESDAPVFDPIFRAEAFAAATGARIEERGERACYIPSQDIIRIPERTRFTGSETSSPAEAFYSTLCHELTHWSGASSRLDRDLSGRFGSEAYAMEELVAELSAAFLCGDLGITLEPRADHACYIKNWLSVLKNDRKAIFTAASKASDAAQWLLAHEQSVSSRDAA</sequence>
<organism evidence="3 4">
    <name type="scientific">Georhizobium profundi</name>
    <dbReference type="NCBI Taxonomy" id="2341112"/>
    <lineage>
        <taxon>Bacteria</taxon>
        <taxon>Pseudomonadati</taxon>
        <taxon>Pseudomonadota</taxon>
        <taxon>Alphaproteobacteria</taxon>
        <taxon>Hyphomicrobiales</taxon>
        <taxon>Rhizobiaceae</taxon>
        <taxon>Georhizobium</taxon>
    </lineage>
</organism>
<proteinExistence type="predicted"/>
<dbReference type="Pfam" id="PF18818">
    <property type="entry name" value="MPTase-PolyVal"/>
    <property type="match status" value="1"/>
</dbReference>
<gene>
    <name evidence="3" type="ORF">D5400_20490</name>
</gene>
<feature type="domain" description="N-terminal" evidence="1">
    <location>
        <begin position="8"/>
        <end position="126"/>
    </location>
</feature>
<name>A0A3S9B8K7_9HYPH</name>
<evidence type="ECO:0000259" key="1">
    <source>
        <dbReference type="Pfam" id="PF08401"/>
    </source>
</evidence>
<feature type="domain" description="Polyvalent protein metallopeptidase" evidence="2">
    <location>
        <begin position="159"/>
        <end position="290"/>
    </location>
</feature>
<dbReference type="PIRSF" id="PIRSF037112">
    <property type="entry name" value="Antirestriction_ArdC"/>
    <property type="match status" value="1"/>
</dbReference>
<dbReference type="KEGG" id="abaw:D5400_20490"/>
<accession>A0A3S9B8K7</accession>